<dbReference type="InterPro" id="IPR036388">
    <property type="entry name" value="WH-like_DNA-bd_sf"/>
</dbReference>
<dbReference type="SUPFAM" id="SSF46785">
    <property type="entry name" value="Winged helix' DNA-binding domain"/>
    <property type="match status" value="1"/>
</dbReference>
<sequence length="177" mass="19449">MIELEDHDHAKCVARILTHAETLCQKRGVRLTEQRRKVLAILADSHVPASAYDILDKINRQGNKLAPVSIYRALDFLTAQGLIHRIESRNGYVACTHAHESNECGETGSCDPENVTVFLLCDQCGQAGEFHSEALQGLLDKIAATERFRANAPILEISGTCAQCQDSSIEPLEAHEA</sequence>
<evidence type="ECO:0000313" key="8">
    <source>
        <dbReference type="EMBL" id="SNZ20760.1"/>
    </source>
</evidence>
<keyword evidence="7" id="KW-0479">Metal-binding</keyword>
<keyword evidence="6" id="KW-0804">Transcription</keyword>
<evidence type="ECO:0000256" key="4">
    <source>
        <dbReference type="ARBA" id="ARBA00023015"/>
    </source>
</evidence>
<dbReference type="Pfam" id="PF01475">
    <property type="entry name" value="FUR"/>
    <property type="match status" value="1"/>
</dbReference>
<dbReference type="Gene3D" id="1.10.10.10">
    <property type="entry name" value="Winged helix-like DNA-binding domain superfamily/Winged helix DNA-binding domain"/>
    <property type="match status" value="1"/>
</dbReference>
<dbReference type="Proteomes" id="UP000219439">
    <property type="component" value="Unassembled WGS sequence"/>
</dbReference>
<evidence type="ECO:0000256" key="2">
    <source>
        <dbReference type="ARBA" id="ARBA00022491"/>
    </source>
</evidence>
<proteinExistence type="inferred from homology"/>
<keyword evidence="9" id="KW-1185">Reference proteome</keyword>
<dbReference type="InterPro" id="IPR002481">
    <property type="entry name" value="FUR"/>
</dbReference>
<evidence type="ECO:0000256" key="7">
    <source>
        <dbReference type="PIRSR" id="PIRSR602481-1"/>
    </source>
</evidence>
<dbReference type="InterPro" id="IPR043135">
    <property type="entry name" value="Fur_C"/>
</dbReference>
<protein>
    <submittedName>
        <fullName evidence="8">Ferric uptake regulator, Fur family</fullName>
    </submittedName>
</protein>
<evidence type="ECO:0000256" key="6">
    <source>
        <dbReference type="ARBA" id="ARBA00023163"/>
    </source>
</evidence>
<keyword evidence="4" id="KW-0805">Transcription regulation</keyword>
<dbReference type="InterPro" id="IPR036390">
    <property type="entry name" value="WH_DNA-bd_sf"/>
</dbReference>
<comment type="cofactor">
    <cofactor evidence="7">
        <name>Zn(2+)</name>
        <dbReference type="ChEBI" id="CHEBI:29105"/>
    </cofactor>
    <text evidence="7">Binds 1 zinc ion per subunit.</text>
</comment>
<organism evidence="8 9">
    <name type="scientific">Cohaesibacter gelatinilyticus</name>
    <dbReference type="NCBI Taxonomy" id="372072"/>
    <lineage>
        <taxon>Bacteria</taxon>
        <taxon>Pseudomonadati</taxon>
        <taxon>Pseudomonadota</taxon>
        <taxon>Alphaproteobacteria</taxon>
        <taxon>Hyphomicrobiales</taxon>
        <taxon>Cohaesibacteraceae</taxon>
    </lineage>
</organism>
<evidence type="ECO:0000256" key="5">
    <source>
        <dbReference type="ARBA" id="ARBA00023125"/>
    </source>
</evidence>
<feature type="binding site" evidence="7">
    <location>
        <position position="124"/>
    </location>
    <ligand>
        <name>Zn(2+)</name>
        <dbReference type="ChEBI" id="CHEBI:29105"/>
    </ligand>
</feature>
<comment type="similarity">
    <text evidence="1">Belongs to the Fur family.</text>
</comment>
<dbReference type="AlphaFoldDB" id="A0A285PGB6"/>
<dbReference type="GO" id="GO:0005829">
    <property type="term" value="C:cytosol"/>
    <property type="evidence" value="ECO:0007669"/>
    <property type="project" value="TreeGrafter"/>
</dbReference>
<evidence type="ECO:0000256" key="1">
    <source>
        <dbReference type="ARBA" id="ARBA00007957"/>
    </source>
</evidence>
<dbReference type="GO" id="GO:0008270">
    <property type="term" value="F:zinc ion binding"/>
    <property type="evidence" value="ECO:0007669"/>
    <property type="project" value="TreeGrafter"/>
</dbReference>
<dbReference type="Gene3D" id="3.30.1490.190">
    <property type="match status" value="1"/>
</dbReference>
<dbReference type="EMBL" id="OBEL01000005">
    <property type="protein sequence ID" value="SNZ20760.1"/>
    <property type="molecule type" value="Genomic_DNA"/>
</dbReference>
<dbReference type="GO" id="GO:1900376">
    <property type="term" value="P:regulation of secondary metabolite biosynthetic process"/>
    <property type="evidence" value="ECO:0007669"/>
    <property type="project" value="TreeGrafter"/>
</dbReference>
<dbReference type="PANTHER" id="PTHR33202">
    <property type="entry name" value="ZINC UPTAKE REGULATION PROTEIN"/>
    <property type="match status" value="1"/>
</dbReference>
<evidence type="ECO:0000313" key="9">
    <source>
        <dbReference type="Proteomes" id="UP000219439"/>
    </source>
</evidence>
<keyword evidence="5" id="KW-0238">DNA-binding</keyword>
<evidence type="ECO:0000256" key="3">
    <source>
        <dbReference type="ARBA" id="ARBA00022833"/>
    </source>
</evidence>
<dbReference type="GO" id="GO:0000976">
    <property type="term" value="F:transcription cis-regulatory region binding"/>
    <property type="evidence" value="ECO:0007669"/>
    <property type="project" value="TreeGrafter"/>
</dbReference>
<gene>
    <name evidence="8" type="ORF">SAMN06265368_3870</name>
</gene>
<dbReference type="PANTHER" id="PTHR33202:SF6">
    <property type="entry name" value="ZINC UPTAKE REGULATION PROTEIN"/>
    <property type="match status" value="1"/>
</dbReference>
<feature type="binding site" evidence="7">
    <location>
        <position position="121"/>
    </location>
    <ligand>
        <name>Zn(2+)</name>
        <dbReference type="ChEBI" id="CHEBI:29105"/>
    </ligand>
</feature>
<feature type="binding site" evidence="7">
    <location>
        <position position="161"/>
    </location>
    <ligand>
        <name>Zn(2+)</name>
        <dbReference type="ChEBI" id="CHEBI:29105"/>
    </ligand>
</feature>
<keyword evidence="3 7" id="KW-0862">Zinc</keyword>
<feature type="binding site" evidence="7">
    <location>
        <position position="164"/>
    </location>
    <ligand>
        <name>Zn(2+)</name>
        <dbReference type="ChEBI" id="CHEBI:29105"/>
    </ligand>
</feature>
<dbReference type="GO" id="GO:0045892">
    <property type="term" value="P:negative regulation of DNA-templated transcription"/>
    <property type="evidence" value="ECO:0007669"/>
    <property type="project" value="TreeGrafter"/>
</dbReference>
<accession>A0A285PGB6</accession>
<dbReference type="GO" id="GO:0003700">
    <property type="term" value="F:DNA-binding transcription factor activity"/>
    <property type="evidence" value="ECO:0007669"/>
    <property type="project" value="InterPro"/>
</dbReference>
<keyword evidence="2" id="KW-0678">Repressor</keyword>
<reference evidence="8 9" key="1">
    <citation type="submission" date="2017-09" db="EMBL/GenBank/DDBJ databases">
        <authorList>
            <person name="Ehlers B."/>
            <person name="Leendertz F.H."/>
        </authorList>
    </citation>
    <scope>NUCLEOTIDE SEQUENCE [LARGE SCALE GENOMIC DNA]</scope>
    <source>
        <strain evidence="8 9">DSM 18289</strain>
    </source>
</reference>
<dbReference type="OrthoDB" id="9801127at2"/>
<name>A0A285PGB6_9HYPH</name>
<dbReference type="RefSeq" id="WP_097155115.1">
    <property type="nucleotide sequence ID" value="NZ_OBEL01000005.1"/>
</dbReference>